<dbReference type="GO" id="GO:0016787">
    <property type="term" value="F:hydrolase activity"/>
    <property type="evidence" value="ECO:0007669"/>
    <property type="project" value="UniProtKB-KW"/>
</dbReference>
<feature type="domain" description="Helicase ATP-binding" evidence="6">
    <location>
        <begin position="487"/>
        <end position="642"/>
    </location>
</feature>
<dbReference type="AlphaFoldDB" id="A0A8J4C9Q9"/>
<dbReference type="InterPro" id="IPR050699">
    <property type="entry name" value="RNA-DNA_Helicase"/>
</dbReference>
<gene>
    <name evidence="7" type="ORF">Vretifemale_7981</name>
</gene>
<dbReference type="Proteomes" id="UP000747110">
    <property type="component" value="Unassembled WGS sequence"/>
</dbReference>
<evidence type="ECO:0000313" key="8">
    <source>
        <dbReference type="Proteomes" id="UP000747110"/>
    </source>
</evidence>
<name>A0A8J4C9Q9_9CHLO</name>
<keyword evidence="4" id="KW-0067">ATP-binding</keyword>
<keyword evidence="2" id="KW-0378">Hydrolase</keyword>
<keyword evidence="3" id="KW-0347">Helicase</keyword>
<evidence type="ECO:0000256" key="2">
    <source>
        <dbReference type="ARBA" id="ARBA00022801"/>
    </source>
</evidence>
<evidence type="ECO:0000313" key="7">
    <source>
        <dbReference type="EMBL" id="GIL78568.1"/>
    </source>
</evidence>
<keyword evidence="8" id="KW-1185">Reference proteome</keyword>
<dbReference type="InterPro" id="IPR027417">
    <property type="entry name" value="P-loop_NTPase"/>
</dbReference>
<keyword evidence="1" id="KW-0547">Nucleotide-binding</keyword>
<dbReference type="InterPro" id="IPR014001">
    <property type="entry name" value="Helicase_ATP-bd"/>
</dbReference>
<dbReference type="Pfam" id="PF00270">
    <property type="entry name" value="DEAD"/>
    <property type="match status" value="1"/>
</dbReference>
<dbReference type="SUPFAM" id="SSF52540">
    <property type="entry name" value="P-loop containing nucleoside triphosphate hydrolases"/>
    <property type="match status" value="1"/>
</dbReference>
<reference evidence="7" key="1">
    <citation type="journal article" date="2021" name="Proc. Natl. Acad. Sci. U.S.A.">
        <title>Three genomes in the algal genus Volvox reveal the fate of a haploid sex-determining region after a transition to homothallism.</title>
        <authorList>
            <person name="Yamamoto K."/>
            <person name="Hamaji T."/>
            <person name="Kawai-Toyooka H."/>
            <person name="Matsuzaki R."/>
            <person name="Takahashi F."/>
            <person name="Nishimura Y."/>
            <person name="Kawachi M."/>
            <person name="Noguchi H."/>
            <person name="Minakuchi Y."/>
            <person name="Umen J.G."/>
            <person name="Toyoda A."/>
            <person name="Nozaki H."/>
        </authorList>
    </citation>
    <scope>NUCLEOTIDE SEQUENCE</scope>
    <source>
        <strain evidence="7">NIES-3786</strain>
    </source>
</reference>
<dbReference type="PROSITE" id="PS51192">
    <property type="entry name" value="HELICASE_ATP_BIND_1"/>
    <property type="match status" value="1"/>
</dbReference>
<dbReference type="GO" id="GO:0004386">
    <property type="term" value="F:helicase activity"/>
    <property type="evidence" value="ECO:0007669"/>
    <property type="project" value="UniProtKB-KW"/>
</dbReference>
<dbReference type="OrthoDB" id="64767at2759"/>
<accession>A0A8J4C9Q9</accession>
<dbReference type="GO" id="GO:0005524">
    <property type="term" value="F:ATP binding"/>
    <property type="evidence" value="ECO:0007669"/>
    <property type="project" value="UniProtKB-KW"/>
</dbReference>
<dbReference type="InterPro" id="IPR011545">
    <property type="entry name" value="DEAD/DEAH_box_helicase_dom"/>
</dbReference>
<sequence>MAAATVLDCLPQMELLYGSGGDAALVPARGELLPPLVQAPPFSALGGGAFGVAAGAGDAVLAAVRSAYLEHDTAEAMSAVMAETAHPLLTLFPRARAWPDVSLPSALVEPTPPPPGGCEQDVGWQLVEVAAAAAAAAEGNGGVAGVTAPGRIDSLALQRRLASRGGGTDSNWRGLSVSLPYMPGGGVAVPGPSGPAAAEAASGLWLAQLELGLERPMGLPRVSAPGLSGGLFGGWAADGQVVPEPGSGAWRSDATEDWVAFTGHHRIAASAAAVVPRNPAVPPPPPLTTPAGERIKPLAEVLHGGGGGGTAGGSGPATAVHGSGSRAIAGTFADLWMEPELTALTAAEAEAEGGTEEAEEVRAGGAARRRAGGVLAALENEGVRGGRQAAGAAAETAAGDGKLAAVLAAAATRDGGGADAAAATRRGQYGGPGSSPLPGKLAPGATAEHPFAARNSIRNVEEEFNKLRPRLALHYPFELDTFQKEAVLHLEAGRSVFVAAHTSAGKTVVAEYAFALATQHCTRAVYTSPIKTISNQKFRDFSSKFEVGLLTGDVQVRPTAPCLIMTTEILRSMLYKGADIIRDVEVVVFDEVHYVNDVDRGVVWEEVIIMLPPHITLVLLSATVPNVLDFADWVGRTKRKVIHVTGTTKRPVPLEHSLYYGGEIYSICSREVFNPEGLRRAQAAYTARNAPPERGGGGGGGGAGG</sequence>
<feature type="region of interest" description="Disordered" evidence="5">
    <location>
        <begin position="685"/>
        <end position="705"/>
    </location>
</feature>
<dbReference type="GO" id="GO:0003676">
    <property type="term" value="F:nucleic acid binding"/>
    <property type="evidence" value="ECO:0007669"/>
    <property type="project" value="InterPro"/>
</dbReference>
<feature type="compositionally biased region" description="Gly residues" evidence="5">
    <location>
        <begin position="694"/>
        <end position="705"/>
    </location>
</feature>
<dbReference type="GO" id="GO:0055087">
    <property type="term" value="C:Ski complex"/>
    <property type="evidence" value="ECO:0007669"/>
    <property type="project" value="TreeGrafter"/>
</dbReference>
<dbReference type="GO" id="GO:0070478">
    <property type="term" value="P:nuclear-transcribed mRNA catabolic process, 3'-5' exonucleolytic nonsense-mediated decay"/>
    <property type="evidence" value="ECO:0007669"/>
    <property type="project" value="TreeGrafter"/>
</dbReference>
<dbReference type="PANTHER" id="PTHR12131:SF24">
    <property type="entry name" value="DEXH-BOX ATP-DEPENDENT RNA HELICASE DEXH11"/>
    <property type="match status" value="1"/>
</dbReference>
<evidence type="ECO:0000259" key="6">
    <source>
        <dbReference type="PROSITE" id="PS51192"/>
    </source>
</evidence>
<organism evidence="7 8">
    <name type="scientific">Volvox reticuliferus</name>
    <dbReference type="NCBI Taxonomy" id="1737510"/>
    <lineage>
        <taxon>Eukaryota</taxon>
        <taxon>Viridiplantae</taxon>
        <taxon>Chlorophyta</taxon>
        <taxon>core chlorophytes</taxon>
        <taxon>Chlorophyceae</taxon>
        <taxon>CS clade</taxon>
        <taxon>Chlamydomonadales</taxon>
        <taxon>Volvocaceae</taxon>
        <taxon>Volvox</taxon>
    </lineage>
</organism>
<dbReference type="PANTHER" id="PTHR12131">
    <property type="entry name" value="ATP-DEPENDENT RNA AND DNA HELICASE"/>
    <property type="match status" value="1"/>
</dbReference>
<comment type="caution">
    <text evidence="7">The sequence shown here is derived from an EMBL/GenBank/DDBJ whole genome shotgun (WGS) entry which is preliminary data.</text>
</comment>
<evidence type="ECO:0000256" key="5">
    <source>
        <dbReference type="SAM" id="MobiDB-lite"/>
    </source>
</evidence>
<feature type="non-terminal residue" evidence="7">
    <location>
        <position position="1"/>
    </location>
</feature>
<dbReference type="SMART" id="SM00487">
    <property type="entry name" value="DEXDc"/>
    <property type="match status" value="1"/>
</dbReference>
<dbReference type="Gene3D" id="3.40.50.300">
    <property type="entry name" value="P-loop containing nucleotide triphosphate hydrolases"/>
    <property type="match status" value="1"/>
</dbReference>
<evidence type="ECO:0000256" key="4">
    <source>
        <dbReference type="ARBA" id="ARBA00022840"/>
    </source>
</evidence>
<proteinExistence type="predicted"/>
<dbReference type="FunFam" id="3.40.50.300:FF:000354">
    <property type="entry name" value="ATP-dependent RNA helicase SKI2"/>
    <property type="match status" value="1"/>
</dbReference>
<evidence type="ECO:0000256" key="1">
    <source>
        <dbReference type="ARBA" id="ARBA00022741"/>
    </source>
</evidence>
<dbReference type="EMBL" id="BNCP01000013">
    <property type="protein sequence ID" value="GIL78568.1"/>
    <property type="molecule type" value="Genomic_DNA"/>
</dbReference>
<evidence type="ECO:0000256" key="3">
    <source>
        <dbReference type="ARBA" id="ARBA00022806"/>
    </source>
</evidence>
<protein>
    <recommendedName>
        <fullName evidence="6">Helicase ATP-binding domain-containing protein</fullName>
    </recommendedName>
</protein>